<dbReference type="Gene3D" id="2.10.90.10">
    <property type="entry name" value="Cystine-knot cytokines"/>
    <property type="match status" value="1"/>
</dbReference>
<dbReference type="InParanoid" id="A0A6P7M555"/>
<dbReference type="PRINTS" id="PR01932">
    <property type="entry name" value="INTRLEUKIN17"/>
</dbReference>
<dbReference type="RefSeq" id="XP_029001293.1">
    <property type="nucleotide sequence ID" value="XM_029145460.3"/>
</dbReference>
<dbReference type="Proteomes" id="UP000515150">
    <property type="component" value="Chromosome 3"/>
</dbReference>
<evidence type="ECO:0000256" key="4">
    <source>
        <dbReference type="ARBA" id="ARBA00022525"/>
    </source>
</evidence>
<evidence type="ECO:0000256" key="3">
    <source>
        <dbReference type="ARBA" id="ARBA00022514"/>
    </source>
</evidence>
<dbReference type="Pfam" id="PF06083">
    <property type="entry name" value="IL17"/>
    <property type="match status" value="1"/>
</dbReference>
<dbReference type="SUPFAM" id="SSF57501">
    <property type="entry name" value="Cystine-knot cytokines"/>
    <property type="match status" value="1"/>
</dbReference>
<evidence type="ECO:0000313" key="8">
    <source>
        <dbReference type="RefSeq" id="XP_029001293.1"/>
    </source>
</evidence>
<evidence type="ECO:0000256" key="2">
    <source>
        <dbReference type="ARBA" id="ARBA00007236"/>
    </source>
</evidence>
<dbReference type="InterPro" id="IPR029034">
    <property type="entry name" value="Cystine-knot_cytokine"/>
</dbReference>
<dbReference type="GO" id="GO:0005615">
    <property type="term" value="C:extracellular space"/>
    <property type="evidence" value="ECO:0007669"/>
    <property type="project" value="UniProtKB-KW"/>
</dbReference>
<dbReference type="GO" id="GO:0005125">
    <property type="term" value="F:cytokine activity"/>
    <property type="evidence" value="ECO:0007669"/>
    <property type="project" value="UniProtKB-KW"/>
</dbReference>
<organism evidence="7 8">
    <name type="scientific">Betta splendens</name>
    <name type="common">Siamese fighting fish</name>
    <dbReference type="NCBI Taxonomy" id="158456"/>
    <lineage>
        <taxon>Eukaryota</taxon>
        <taxon>Metazoa</taxon>
        <taxon>Chordata</taxon>
        <taxon>Craniata</taxon>
        <taxon>Vertebrata</taxon>
        <taxon>Euteleostomi</taxon>
        <taxon>Actinopterygii</taxon>
        <taxon>Neopterygii</taxon>
        <taxon>Teleostei</taxon>
        <taxon>Neoteleostei</taxon>
        <taxon>Acanthomorphata</taxon>
        <taxon>Anabantaria</taxon>
        <taxon>Anabantiformes</taxon>
        <taxon>Anabantoidei</taxon>
        <taxon>Osphronemidae</taxon>
        <taxon>Betta</taxon>
    </lineage>
</organism>
<feature type="signal peptide" evidence="6">
    <location>
        <begin position="1"/>
        <end position="23"/>
    </location>
</feature>
<evidence type="ECO:0000256" key="1">
    <source>
        <dbReference type="ARBA" id="ARBA00004613"/>
    </source>
</evidence>
<keyword evidence="7" id="KW-1185">Reference proteome</keyword>
<keyword evidence="3" id="KW-0202">Cytokine</keyword>
<comment type="similarity">
    <text evidence="2">Belongs to the IL-17 family.</text>
</comment>
<evidence type="ECO:0000256" key="6">
    <source>
        <dbReference type="SAM" id="SignalP"/>
    </source>
</evidence>
<dbReference type="GO" id="GO:0006954">
    <property type="term" value="P:inflammatory response"/>
    <property type="evidence" value="ECO:0007669"/>
    <property type="project" value="InterPro"/>
</dbReference>
<gene>
    <name evidence="8" type="primary">LOC114852807</name>
</gene>
<comment type="subcellular location">
    <subcellularLocation>
        <location evidence="1">Secreted</location>
    </subcellularLocation>
</comment>
<sequence length="163" mass="18505">MTRAVLQTVFVGALLLLGERTSAAGGKRRCINSSQLDRRVRQYYEYWNATSISKVLAQDARTCAQAATDMQGNVERRSLSPWKHYIDHDVNRIPPKISFAKCLCRGCILRKKEQNDYNSVTVFSELMVLKKTPCPSDPQQYVVRKGYIQVPVACTCVVPKYVK</sequence>
<accession>A0A6P7M555</accession>
<evidence type="ECO:0000313" key="7">
    <source>
        <dbReference type="Proteomes" id="UP000515150"/>
    </source>
</evidence>
<feature type="chain" id="PRO_5028474785" evidence="6">
    <location>
        <begin position="24"/>
        <end position="163"/>
    </location>
</feature>
<reference evidence="8" key="1">
    <citation type="submission" date="2025-08" db="UniProtKB">
        <authorList>
            <consortium name="RefSeq"/>
        </authorList>
    </citation>
    <scope>IDENTIFICATION</scope>
</reference>
<keyword evidence="5 6" id="KW-0732">Signal</keyword>
<keyword evidence="4" id="KW-0964">Secreted</keyword>
<dbReference type="InterPro" id="IPR020440">
    <property type="entry name" value="IL-17_chr"/>
</dbReference>
<dbReference type="OrthoDB" id="6038945at2759"/>
<protein>
    <submittedName>
        <fullName evidence="8">Interleukin-17C-like</fullName>
    </submittedName>
</protein>
<dbReference type="AlphaFoldDB" id="A0A6P7M555"/>
<dbReference type="InterPro" id="IPR010345">
    <property type="entry name" value="IL-17_fam"/>
</dbReference>
<name>A0A6P7M555_BETSP</name>
<proteinExistence type="inferred from homology"/>
<evidence type="ECO:0000256" key="5">
    <source>
        <dbReference type="ARBA" id="ARBA00022729"/>
    </source>
</evidence>
<dbReference type="KEGG" id="bspl:114852807"/>
<dbReference type="GeneID" id="114852807"/>